<proteinExistence type="predicted"/>
<sequence length="145" mass="16899">MDLSQQPPRRWSDTLAGMMWLPRLIDKVRAFQAGTLGTYAYPSALDQSFMRRFQLTPAYIEPLVRETESDEAIGTAIRARIQLSDEEVQHRCAIFRDKYRLAFAVLDRDDGYVRGLGYPIPRFLQPPLWRWYQRWSAQKASATSI</sequence>
<evidence type="ECO:0000259" key="1">
    <source>
        <dbReference type="Pfam" id="PF16798"/>
    </source>
</evidence>
<organism evidence="2">
    <name type="scientific">uncultured bacterium pBE3-1</name>
    <dbReference type="NCBI Taxonomy" id="1781161"/>
    <lineage>
        <taxon>Bacteria</taxon>
        <taxon>environmental samples</taxon>
    </lineage>
</organism>
<dbReference type="EMBL" id="KT982366">
    <property type="protein sequence ID" value="AOR51249.1"/>
    <property type="molecule type" value="Genomic_DNA"/>
</dbReference>
<evidence type="ECO:0000313" key="2">
    <source>
        <dbReference type="EMBL" id="AOR51249.1"/>
    </source>
</evidence>
<feature type="domain" description="DUF5069" evidence="1">
    <location>
        <begin position="5"/>
        <end position="85"/>
    </location>
</feature>
<dbReference type="InterPro" id="IPR031849">
    <property type="entry name" value="DUF5069"/>
</dbReference>
<name>A0A1C9U532_9BACT</name>
<dbReference type="AlphaFoldDB" id="A0A1C9U532"/>
<dbReference type="Pfam" id="PF16798">
    <property type="entry name" value="DUF5069"/>
    <property type="match status" value="1"/>
</dbReference>
<accession>A0A1C9U532</accession>
<protein>
    <recommendedName>
        <fullName evidence="1">DUF5069 domain-containing protein</fullName>
    </recommendedName>
</protein>
<reference evidence="2" key="1">
    <citation type="journal article" date="2016" name="Sci. Rep.">
        <title>Triclosan Resistome from Metagenome Reveals Diverse Enoyl Acyl Carrier Protein Reductases and Selective Enrichment of Triclosan Resistance Genes.</title>
        <authorList>
            <person name="Khan R."/>
            <person name="Kong H.G."/>
            <person name="Jung Y.H."/>
            <person name="Choi J."/>
            <person name="Baek K.Y."/>
            <person name="Hwang E.C."/>
            <person name="Lee S.W."/>
        </authorList>
    </citation>
    <scope>NUCLEOTIDE SEQUENCE</scope>
</reference>